<keyword evidence="4" id="KW-1185">Reference proteome</keyword>
<dbReference type="EMBL" id="PYLW01000002">
    <property type="protein sequence ID" value="PSV99028.1"/>
    <property type="molecule type" value="Genomic_DNA"/>
</dbReference>
<evidence type="ECO:0000256" key="1">
    <source>
        <dbReference type="SAM" id="Phobius"/>
    </source>
</evidence>
<dbReference type="Pfam" id="PF11143">
    <property type="entry name" value="DUF2919"/>
    <property type="match status" value="1"/>
</dbReference>
<dbReference type="Proteomes" id="UP000241954">
    <property type="component" value="Unassembled WGS sequence"/>
</dbReference>
<feature type="transmembrane region" description="Helical" evidence="1">
    <location>
        <begin position="20"/>
        <end position="37"/>
    </location>
</feature>
<sequence length="148" mass="16752">MLYPINAYDDHGQLKLNKMLWLVLIFNAKALVIFIMAGVSRTQGGELLELIYPLRETLYIGMVLGSPALLLMWLSGQRNNNNKVTHYLWQQGKKILIAAYSIDFALQIYHLVLSQGAFSWVGALTLLLTAWLGLYLVLSSRVKDVFAH</sequence>
<dbReference type="AlphaFoldDB" id="A0A0D8PVL4"/>
<gene>
    <name evidence="2" type="ORF">C9I88_02280</name>
    <name evidence="3" type="ORF">C9J52_05410</name>
</gene>
<feature type="transmembrane region" description="Helical" evidence="1">
    <location>
        <begin position="57"/>
        <end position="74"/>
    </location>
</feature>
<dbReference type="STRING" id="56192.UB38_00305"/>
<dbReference type="Proteomes" id="UP000241190">
    <property type="component" value="Unassembled WGS sequence"/>
</dbReference>
<evidence type="ECO:0000313" key="4">
    <source>
        <dbReference type="Proteomes" id="UP000241190"/>
    </source>
</evidence>
<keyword evidence="1" id="KW-0472">Membrane</keyword>
<organism evidence="2 5">
    <name type="scientific">Photobacterium iliopiscarium</name>
    <dbReference type="NCBI Taxonomy" id="56192"/>
    <lineage>
        <taxon>Bacteria</taxon>
        <taxon>Pseudomonadati</taxon>
        <taxon>Pseudomonadota</taxon>
        <taxon>Gammaproteobacteria</taxon>
        <taxon>Vibrionales</taxon>
        <taxon>Vibrionaceae</taxon>
        <taxon>Photobacterium</taxon>
    </lineage>
</organism>
<proteinExistence type="predicted"/>
<evidence type="ECO:0000313" key="2">
    <source>
        <dbReference type="EMBL" id="PSV99028.1"/>
    </source>
</evidence>
<reference evidence="2 5" key="1">
    <citation type="submission" date="2018-01" db="EMBL/GenBank/DDBJ databases">
        <title>Whole genome sequencing of Histamine producing bacteria.</title>
        <authorList>
            <person name="Butler K."/>
        </authorList>
    </citation>
    <scope>NUCLEOTIDE SEQUENCE [LARGE SCALE GENOMIC DNA]</scope>
    <source>
        <strain evidence="3 4">ATCC 51761</strain>
        <strain evidence="2 5">NCIMB 13481</strain>
    </source>
</reference>
<name>A0A0D8PVL4_9GAMM</name>
<evidence type="ECO:0000313" key="3">
    <source>
        <dbReference type="EMBL" id="PSW98840.1"/>
    </source>
</evidence>
<dbReference type="InterPro" id="IPR021318">
    <property type="entry name" value="DUF2919"/>
</dbReference>
<evidence type="ECO:0000313" key="5">
    <source>
        <dbReference type="Proteomes" id="UP000241954"/>
    </source>
</evidence>
<comment type="caution">
    <text evidence="2">The sequence shown here is derived from an EMBL/GenBank/DDBJ whole genome shotgun (WGS) entry which is preliminary data.</text>
</comment>
<feature type="transmembrane region" description="Helical" evidence="1">
    <location>
        <begin position="118"/>
        <end position="138"/>
    </location>
</feature>
<protein>
    <submittedName>
        <fullName evidence="2">DUF2919 domain-containing protein</fullName>
    </submittedName>
</protein>
<keyword evidence="1" id="KW-0812">Transmembrane</keyword>
<feature type="transmembrane region" description="Helical" evidence="1">
    <location>
        <begin position="95"/>
        <end position="112"/>
    </location>
</feature>
<keyword evidence="1" id="KW-1133">Transmembrane helix</keyword>
<accession>A0A0D8PVL4</accession>
<dbReference type="RefSeq" id="WP_045037602.1">
    <property type="nucleotide sequence ID" value="NZ_CAMQYU010000074.1"/>
</dbReference>
<dbReference type="EMBL" id="PYOP01000006">
    <property type="protein sequence ID" value="PSW98840.1"/>
    <property type="molecule type" value="Genomic_DNA"/>
</dbReference>